<proteinExistence type="predicted"/>
<dbReference type="InterPro" id="IPR012337">
    <property type="entry name" value="RNaseH-like_sf"/>
</dbReference>
<evidence type="ECO:0000313" key="1">
    <source>
        <dbReference type="EMBL" id="SFV56717.1"/>
    </source>
</evidence>
<accession>A0A1W1BTA5</accession>
<name>A0A1W1BTA5_9ZZZZ</name>
<reference evidence="1" key="1">
    <citation type="submission" date="2016-10" db="EMBL/GenBank/DDBJ databases">
        <authorList>
            <person name="de Groot N.N."/>
        </authorList>
    </citation>
    <scope>NUCLEOTIDE SEQUENCE</scope>
</reference>
<protein>
    <submittedName>
        <fullName evidence="1">Uncharacterized protein</fullName>
    </submittedName>
</protein>
<sequence>MVTENNIRPSRRILYVDASFCNQTQESKICLYDVDENRIDTLNTKLPTSSSFSERYAVVYACLYAKKLNILDKKIHILCDNYSATIHTKIKELCSILNISISWIPREINTIADRGTQDSCNIQNEDVHICDLFYELMIEKDMINKDYINTDQKNIAPKTNTNNNEKNILVNALRHSKIENKPYVPLGQMGKFLKNNNPSFTYTSLKKLLEKYPKDFTIEPSEKPTPNHLKPKFS</sequence>
<dbReference type="AlphaFoldDB" id="A0A1W1BTA5"/>
<organism evidence="1">
    <name type="scientific">hydrothermal vent metagenome</name>
    <dbReference type="NCBI Taxonomy" id="652676"/>
    <lineage>
        <taxon>unclassified sequences</taxon>
        <taxon>metagenomes</taxon>
        <taxon>ecological metagenomes</taxon>
    </lineage>
</organism>
<dbReference type="EMBL" id="FPHI01000014">
    <property type="protein sequence ID" value="SFV56717.1"/>
    <property type="molecule type" value="Genomic_DNA"/>
</dbReference>
<gene>
    <name evidence="1" type="ORF">MNB_SV-3-835</name>
</gene>
<dbReference type="SUPFAM" id="SSF53098">
    <property type="entry name" value="Ribonuclease H-like"/>
    <property type="match status" value="1"/>
</dbReference>